<reference evidence="1 2" key="1">
    <citation type="journal article" date="2019" name="Nat. Microbiol.">
        <title>Mediterranean grassland soil C-N compound turnover is dependent on rainfall and depth, and is mediated by genomically divergent microorganisms.</title>
        <authorList>
            <person name="Diamond S."/>
            <person name="Andeer P.F."/>
            <person name="Li Z."/>
            <person name="Crits-Christoph A."/>
            <person name="Burstein D."/>
            <person name="Anantharaman K."/>
            <person name="Lane K.R."/>
            <person name="Thomas B.C."/>
            <person name="Pan C."/>
            <person name="Northen T.R."/>
            <person name="Banfield J.F."/>
        </authorList>
    </citation>
    <scope>NUCLEOTIDE SEQUENCE [LARGE SCALE GENOMIC DNA]</scope>
    <source>
        <strain evidence="1">NP_1</strain>
    </source>
</reference>
<organism evidence="1 2">
    <name type="scientific">Candidatus Segetimicrobium genomatis</name>
    <dbReference type="NCBI Taxonomy" id="2569760"/>
    <lineage>
        <taxon>Bacteria</taxon>
        <taxon>Bacillati</taxon>
        <taxon>Candidatus Sysuimicrobiota</taxon>
        <taxon>Candidatus Sysuimicrobiia</taxon>
        <taxon>Candidatus Sysuimicrobiales</taxon>
        <taxon>Candidatus Segetimicrobiaceae</taxon>
        <taxon>Candidatus Segetimicrobium</taxon>
    </lineage>
</organism>
<proteinExistence type="predicted"/>
<dbReference type="AlphaFoldDB" id="A0A537LJW4"/>
<dbReference type="Gene3D" id="3.90.1700.10">
    <property type="entry name" value="v583 domain like"/>
    <property type="match status" value="1"/>
</dbReference>
<dbReference type="InterPro" id="IPR009499">
    <property type="entry name" value="AllG-like"/>
</dbReference>
<evidence type="ECO:0000313" key="2">
    <source>
        <dbReference type="Proteomes" id="UP000315217"/>
    </source>
</evidence>
<comment type="caution">
    <text evidence="1">The sequence shown here is derived from an EMBL/GenBank/DDBJ whole genome shotgun (WGS) entry which is preliminary data.</text>
</comment>
<dbReference type="EMBL" id="VBAI01000226">
    <property type="protein sequence ID" value="TMJ07977.1"/>
    <property type="molecule type" value="Genomic_DNA"/>
</dbReference>
<name>A0A537LJW4_9BACT</name>
<dbReference type="Proteomes" id="UP000315217">
    <property type="component" value="Unassembled WGS sequence"/>
</dbReference>
<dbReference type="InterPro" id="IPR024033">
    <property type="entry name" value="OXTCase_su_AllG_h-dom"/>
</dbReference>
<accession>A0A537LJW4</accession>
<sequence length="374" mass="38637">MVRLADRIAAANADAMDRLARAAPVWRGVREARTLIPALTGRTLLHAGPPIAPAALCGPMRGAILGAALLEGWADTADEAARLLDSGAITLRCTHDHGAVGPMAGIISPTMPLCDVRDATTGTVACCPLNEGIGAVLRFGAYDPAVLERLRWIQSMLGPALDSALQSLGGLPLVPLMARALAMGDEMHQRNVAATALSVRALAPVLAGSALPAATVAHVLRFLADNDQFFLNVAMAACKSIADGLRDIPHSTIVTAMSRNGVEFGLRVSGLGAAWFTAPAPVPDGLYFPGYGAPDANPDMGDSAIVETVGLGGMAMIAAPAVVGFVGLRSAQDALRTTTRMGEITVGPNPHFKIPALDFAGTPTGIDIRRVVEL</sequence>
<dbReference type="Gene3D" id="1.10.10.660">
    <property type="entry name" value="conserved protein of unknown function from Enterococcus faecalis V583"/>
    <property type="match status" value="1"/>
</dbReference>
<gene>
    <name evidence="1" type="ORF">E6G98_12970</name>
</gene>
<protein>
    <submittedName>
        <fullName evidence="1">DUF1116 domain-containing protein</fullName>
    </submittedName>
</protein>
<dbReference type="Gene3D" id="3.90.1710.10">
    <property type="entry name" value="Enterococcus faecalis V583 domain"/>
    <property type="match status" value="1"/>
</dbReference>
<evidence type="ECO:0000313" key="1">
    <source>
        <dbReference type="EMBL" id="TMJ07977.1"/>
    </source>
</evidence>
<feature type="non-terminal residue" evidence="1">
    <location>
        <position position="374"/>
    </location>
</feature>
<dbReference type="Pfam" id="PF06545">
    <property type="entry name" value="AllG"/>
    <property type="match status" value="1"/>
</dbReference>